<dbReference type="AlphaFoldDB" id="A0A9D2ZUY4"/>
<reference evidence="1" key="1">
    <citation type="journal article" date="2021" name="PeerJ">
        <title>Extensive microbial diversity within the chicken gut microbiome revealed by metagenomics and culture.</title>
        <authorList>
            <person name="Gilroy R."/>
            <person name="Ravi A."/>
            <person name="Getino M."/>
            <person name="Pursley I."/>
            <person name="Horton D.L."/>
            <person name="Alikhan N.F."/>
            <person name="Baker D."/>
            <person name="Gharbi K."/>
            <person name="Hall N."/>
            <person name="Watson M."/>
            <person name="Adriaenssens E.M."/>
            <person name="Foster-Nyarko E."/>
            <person name="Jarju S."/>
            <person name="Secka A."/>
            <person name="Antonio M."/>
            <person name="Oren A."/>
            <person name="Chaudhuri R.R."/>
            <person name="La Ragione R."/>
            <person name="Hildebrand F."/>
            <person name="Pallen M.J."/>
        </authorList>
    </citation>
    <scope>NUCLEOTIDE SEQUENCE</scope>
    <source>
        <strain evidence="1">MalCec1-1739</strain>
    </source>
</reference>
<dbReference type="PANTHER" id="PTHR47197">
    <property type="entry name" value="PROTEIN NIRF"/>
    <property type="match status" value="1"/>
</dbReference>
<organism evidence="1 2">
    <name type="scientific">Candidatus Avibacteroides avistercoris</name>
    <dbReference type="NCBI Taxonomy" id="2840690"/>
    <lineage>
        <taxon>Bacteria</taxon>
        <taxon>Pseudomonadati</taxon>
        <taxon>Bacteroidota</taxon>
        <taxon>Bacteroidia</taxon>
        <taxon>Bacteroidales</taxon>
        <taxon>Bacteroidaceae</taxon>
        <taxon>Bacteroidaceae incertae sedis</taxon>
        <taxon>Candidatus Avibacteroides</taxon>
    </lineage>
</organism>
<dbReference type="Gene3D" id="2.130.10.10">
    <property type="entry name" value="YVTN repeat-like/Quinoprotein amine dehydrogenase"/>
    <property type="match status" value="1"/>
</dbReference>
<proteinExistence type="predicted"/>
<feature type="non-terminal residue" evidence="1">
    <location>
        <position position="446"/>
    </location>
</feature>
<dbReference type="InterPro" id="IPR015943">
    <property type="entry name" value="WD40/YVTN_repeat-like_dom_sf"/>
</dbReference>
<dbReference type="InterPro" id="IPR031815">
    <property type="entry name" value="DUF5074"/>
</dbReference>
<evidence type="ECO:0000313" key="1">
    <source>
        <dbReference type="EMBL" id="HJD52929.1"/>
    </source>
</evidence>
<dbReference type="InterPro" id="IPR011048">
    <property type="entry name" value="Haem_d1_sf"/>
</dbReference>
<comment type="caution">
    <text evidence="1">The sequence shown here is derived from an EMBL/GenBank/DDBJ whole genome shotgun (WGS) entry which is preliminary data.</text>
</comment>
<dbReference type="PROSITE" id="PS51257">
    <property type="entry name" value="PROKAR_LIPOPROTEIN"/>
    <property type="match status" value="1"/>
</dbReference>
<evidence type="ECO:0000313" key="2">
    <source>
        <dbReference type="Proteomes" id="UP000787625"/>
    </source>
</evidence>
<dbReference type="PANTHER" id="PTHR47197:SF3">
    <property type="entry name" value="DIHYDRO-HEME D1 DEHYDROGENASE"/>
    <property type="match status" value="1"/>
</dbReference>
<dbReference type="InterPro" id="IPR051200">
    <property type="entry name" value="Host-pathogen_enzymatic-act"/>
</dbReference>
<protein>
    <submittedName>
        <fullName evidence="1">YncE family protein</fullName>
    </submittedName>
</protein>
<reference evidence="1" key="2">
    <citation type="submission" date="2021-04" db="EMBL/GenBank/DDBJ databases">
        <authorList>
            <person name="Gilroy R."/>
        </authorList>
    </citation>
    <scope>NUCLEOTIDE SEQUENCE</scope>
    <source>
        <strain evidence="1">MalCec1-1739</strain>
    </source>
</reference>
<name>A0A9D2ZUY4_9BACT</name>
<dbReference type="Proteomes" id="UP000787625">
    <property type="component" value="Unassembled WGS sequence"/>
</dbReference>
<dbReference type="SUPFAM" id="SSF51004">
    <property type="entry name" value="C-terminal (heme d1) domain of cytochrome cd1-nitrite reductase"/>
    <property type="match status" value="1"/>
</dbReference>
<dbReference type="Pfam" id="PF16819">
    <property type="entry name" value="DUF5074"/>
    <property type="match status" value="1"/>
</dbReference>
<gene>
    <name evidence="1" type="ORF">IAA93_04295</name>
</gene>
<sequence>MMDRIKTLSVAAVMTLALAGCDDEIDWGTGGDAPVSSDFAGMYILCEGLFNMNNSMLTYYDFTSGALLSFYDDDMVGADRTSHDYFKMVNGRRLGDTANDLQAYGAKLWCVVNVSSQVEVMDLASGRSLKQIPLFGQDGAGRQPRDVAFSGGKAYVCCFDGTVARIDTASLEVERFVNVGRNPDGICVAAGKLYVSNSGGLDAAAPDNTVSVIDLTSFTEARRITVGDNPGAIASDGEGSVFVVVRGRYDYVTADYDCRLVRIDTATDAVVQTIDEPVMDFCISGHSIYAYSYNSSGEAVKVIDTRTGAVTDESFVKDGTAFTHVYAIEVNPYTGDVYIADAQNYTVSGTITCFGQDGHRRFTIDAGGINPNSMVFVGSHLEAAPDDGGEGTDDEAFYINRVFDYTPAAGQFVNQLPSFSQGDDARTMCDKCLDLLSRGQLVSLGG</sequence>
<dbReference type="EMBL" id="DWUP01000088">
    <property type="protein sequence ID" value="HJD52929.1"/>
    <property type="molecule type" value="Genomic_DNA"/>
</dbReference>
<accession>A0A9D2ZUY4</accession>